<dbReference type="GO" id="GO:0035438">
    <property type="term" value="F:cyclic-di-GMP binding"/>
    <property type="evidence" value="ECO:0007669"/>
    <property type="project" value="TreeGrafter"/>
</dbReference>
<sequence>MEYCIFCNEVITLYPTEWPAFIEIFLVRLENFLFIGEVQVEMAEEGKPQTKRLENIENNGFGPLPKARGMRDTILFSLLVLLVYLSSAAVYRNFYQGKRALLSQDVGDAFVILFGICLGELLRSIVLYGEEKNHTVSRYSNSHWRALQACVPYSWKQICVFKIIFLVISFCGTAVYWIFAEKVSFNAFHLLSITVFSAINQVVLSKAEVSHLNETENKHVADGLAWSYYFGYLKIMLPGMKGMLALAQGDEYKIDGEDIRDKLSSEKLHIVIPKNCYTYDSFKEVDKRITFKCSMPPIKKTRGGVQERVYKNTVWEVKLEDDEEPLYVLMEYATPVLSMYDMKKEESAHFHGQDLEDQVKEFTTKLQKILDEDEECKNKYEIVLCGDVKSQKLSEIMRRTIQKEKENKEKDKNI</sequence>
<dbReference type="GeneID" id="136797717"/>
<feature type="domain" description="STING transmembrane" evidence="7">
    <location>
        <begin position="111"/>
        <end position="217"/>
    </location>
</feature>
<evidence type="ECO:0000313" key="8">
    <source>
        <dbReference type="EnsemblMetazoa" id="CLYHEMP008765.1"/>
    </source>
</evidence>
<dbReference type="AlphaFoldDB" id="A0A7M5UC06"/>
<dbReference type="Pfam" id="PF23417">
    <property type="entry name" value="STING_TM"/>
    <property type="match status" value="1"/>
</dbReference>
<keyword evidence="4 5" id="KW-0472">Membrane</keyword>
<organism evidence="8 9">
    <name type="scientific">Clytia hemisphaerica</name>
    <dbReference type="NCBI Taxonomy" id="252671"/>
    <lineage>
        <taxon>Eukaryota</taxon>
        <taxon>Metazoa</taxon>
        <taxon>Cnidaria</taxon>
        <taxon>Hydrozoa</taxon>
        <taxon>Hydroidolina</taxon>
        <taxon>Leptothecata</taxon>
        <taxon>Obeliida</taxon>
        <taxon>Clytiidae</taxon>
        <taxon>Clytia</taxon>
    </lineage>
</organism>
<dbReference type="EnsemblMetazoa" id="CLYHEMT008765.1">
    <property type="protein sequence ID" value="CLYHEMP008765.1"/>
    <property type="gene ID" value="CLYHEMG008765"/>
</dbReference>
<dbReference type="GO" id="GO:0005776">
    <property type="term" value="C:autophagosome"/>
    <property type="evidence" value="ECO:0007669"/>
    <property type="project" value="TreeGrafter"/>
</dbReference>
<dbReference type="Pfam" id="PF15009">
    <property type="entry name" value="STING_LBD"/>
    <property type="match status" value="1"/>
</dbReference>
<dbReference type="Gene3D" id="1.20.5.5200">
    <property type="match status" value="1"/>
</dbReference>
<dbReference type="GO" id="GO:0061709">
    <property type="term" value="P:reticulophagy"/>
    <property type="evidence" value="ECO:0007669"/>
    <property type="project" value="TreeGrafter"/>
</dbReference>
<evidence type="ECO:0000259" key="7">
    <source>
        <dbReference type="Pfam" id="PF23417"/>
    </source>
</evidence>
<accession>A0A7M5UC06</accession>
<dbReference type="Gene3D" id="3.40.50.12100">
    <property type="entry name" value="Stimulator of interferon genes protein"/>
    <property type="match status" value="1"/>
</dbReference>
<comment type="subcellular location">
    <subcellularLocation>
        <location evidence="1">Membrane</location>
        <topology evidence="1">Multi-pass membrane protein</topology>
    </subcellularLocation>
</comment>
<dbReference type="GO" id="GO:0002218">
    <property type="term" value="P:activation of innate immune response"/>
    <property type="evidence" value="ECO:0007669"/>
    <property type="project" value="InterPro"/>
</dbReference>
<dbReference type="GO" id="GO:0045087">
    <property type="term" value="P:innate immune response"/>
    <property type="evidence" value="ECO:0007669"/>
    <property type="project" value="TreeGrafter"/>
</dbReference>
<dbReference type="GO" id="GO:0000045">
    <property type="term" value="P:autophagosome assembly"/>
    <property type="evidence" value="ECO:0007669"/>
    <property type="project" value="TreeGrafter"/>
</dbReference>
<dbReference type="Proteomes" id="UP000594262">
    <property type="component" value="Unplaced"/>
</dbReference>
<evidence type="ECO:0000256" key="5">
    <source>
        <dbReference type="SAM" id="Phobius"/>
    </source>
</evidence>
<feature type="domain" description="STING ligand-binding" evidence="6">
    <location>
        <begin position="220"/>
        <end position="401"/>
    </location>
</feature>
<dbReference type="InterPro" id="IPR038623">
    <property type="entry name" value="STING_C_sf"/>
</dbReference>
<dbReference type="OrthoDB" id="6053839at2759"/>
<protein>
    <recommendedName>
        <fullName evidence="10">Stimulator of interferon genes protein</fullName>
    </recommendedName>
</protein>
<name>A0A7M5UC06_9CNID</name>
<evidence type="ECO:0000256" key="1">
    <source>
        <dbReference type="ARBA" id="ARBA00004141"/>
    </source>
</evidence>
<evidence type="ECO:0000256" key="4">
    <source>
        <dbReference type="ARBA" id="ARBA00023136"/>
    </source>
</evidence>
<dbReference type="GO" id="GO:0016239">
    <property type="term" value="P:positive regulation of macroautophagy"/>
    <property type="evidence" value="ECO:0007669"/>
    <property type="project" value="TreeGrafter"/>
</dbReference>
<dbReference type="GO" id="GO:0032481">
    <property type="term" value="P:positive regulation of type I interferon production"/>
    <property type="evidence" value="ECO:0007669"/>
    <property type="project" value="InterPro"/>
</dbReference>
<dbReference type="PANTHER" id="PTHR34339:SF1">
    <property type="entry name" value="STIMULATOR OF INTERFERON GENES PROTEIN"/>
    <property type="match status" value="1"/>
</dbReference>
<evidence type="ECO:0000256" key="3">
    <source>
        <dbReference type="ARBA" id="ARBA00022989"/>
    </source>
</evidence>
<keyword evidence="9" id="KW-1185">Reference proteome</keyword>
<reference evidence="8" key="1">
    <citation type="submission" date="2021-01" db="UniProtKB">
        <authorList>
            <consortium name="EnsemblMetazoa"/>
        </authorList>
    </citation>
    <scope>IDENTIFICATION</scope>
</reference>
<dbReference type="RefSeq" id="XP_066910400.1">
    <property type="nucleotide sequence ID" value="XM_067054299.1"/>
</dbReference>
<proteinExistence type="predicted"/>
<dbReference type="PANTHER" id="PTHR34339">
    <property type="entry name" value="STIMULATOR OF INTERFERON GENES PROTEIN"/>
    <property type="match status" value="1"/>
</dbReference>
<feature type="transmembrane region" description="Helical" evidence="5">
    <location>
        <begin position="159"/>
        <end position="179"/>
    </location>
</feature>
<dbReference type="InterPro" id="IPR055434">
    <property type="entry name" value="STING_TM"/>
</dbReference>
<feature type="transmembrane region" description="Helical" evidence="5">
    <location>
        <begin position="74"/>
        <end position="94"/>
    </location>
</feature>
<feature type="transmembrane region" description="Helical" evidence="5">
    <location>
        <begin position="109"/>
        <end position="129"/>
    </location>
</feature>
<keyword evidence="3 5" id="KW-1133">Transmembrane helix</keyword>
<keyword evidence="2 5" id="KW-0812">Transmembrane</keyword>
<evidence type="ECO:0008006" key="10">
    <source>
        <dbReference type="Google" id="ProtNLM"/>
    </source>
</evidence>
<dbReference type="GO" id="GO:0061507">
    <property type="term" value="F:2',3'-cyclic GMP-AMP binding"/>
    <property type="evidence" value="ECO:0007669"/>
    <property type="project" value="TreeGrafter"/>
</dbReference>
<evidence type="ECO:0000259" key="6">
    <source>
        <dbReference type="Pfam" id="PF15009"/>
    </source>
</evidence>
<evidence type="ECO:0000256" key="2">
    <source>
        <dbReference type="ARBA" id="ARBA00022692"/>
    </source>
</evidence>
<evidence type="ECO:0000313" key="9">
    <source>
        <dbReference type="Proteomes" id="UP000594262"/>
    </source>
</evidence>
<dbReference type="GO" id="GO:0005789">
    <property type="term" value="C:endoplasmic reticulum membrane"/>
    <property type="evidence" value="ECO:0007669"/>
    <property type="project" value="TreeGrafter"/>
</dbReference>
<dbReference type="InterPro" id="IPR029158">
    <property type="entry name" value="STING"/>
</dbReference>
<dbReference type="InterPro" id="IPR055432">
    <property type="entry name" value="STING_LBD"/>
</dbReference>